<keyword evidence="7" id="KW-0812">Transmembrane</keyword>
<dbReference type="InterPro" id="IPR003661">
    <property type="entry name" value="HisK_dim/P_dom"/>
</dbReference>
<evidence type="ECO:0000256" key="4">
    <source>
        <dbReference type="ARBA" id="ARBA00022679"/>
    </source>
</evidence>
<dbReference type="PRINTS" id="PR00344">
    <property type="entry name" value="BCTRLSENSOR"/>
</dbReference>
<dbReference type="SMART" id="SM00387">
    <property type="entry name" value="HATPase_c"/>
    <property type="match status" value="1"/>
</dbReference>
<dbReference type="InterPro" id="IPR005467">
    <property type="entry name" value="His_kinase_dom"/>
</dbReference>
<sequence length="470" mass="52946">MKFRFKSIAIVIFSLLILVCSYQAYWLVNFYNQQYEKLETVINNTAESSSFKELAIRMSTISAKDAEEEEAENGIPASVETKTYNSGKGKTTISMSFSKERGGEKSSSDSIYADLQEVTIQIKKGLLSAIGEITPLDLVRLDSIMSADLSAQGFDIPHVIQCRTSIGDTLVTQIPKGTFDFKNSKEYVLEGLKTQIHTYYLYMDNPKWYIFKGMWGLTSVSVLMVILLIVTFIYLLKIILRQKTIDEIKTDFVNNMTHELKTPISVTYAAVDSLQNFGFGDDPIKRKEYLDISREQLMYLNSLVEQILTMSVEERKNLKLNLENIEVGSIFESQKNKFLLNTVKPTSFVIDIQPEGLSIEADRLHFGNVVSNLIENAIKYSNDSVEIRLSARKSGNKIVLSVCDNGIGIPDGSLDKIFDKFYRVHTGNVHDVKGYGLGLFYVKTIVAKHGWNIKAKSAEGRGTCFEIMIG</sequence>
<evidence type="ECO:0000259" key="8">
    <source>
        <dbReference type="PROSITE" id="PS50109"/>
    </source>
</evidence>
<keyword evidence="7" id="KW-0472">Membrane</keyword>
<comment type="catalytic activity">
    <reaction evidence="1">
        <text>ATP + protein L-histidine = ADP + protein N-phospho-L-histidine.</text>
        <dbReference type="EC" id="2.7.13.3"/>
    </reaction>
</comment>
<keyword evidence="6" id="KW-0902">Two-component regulatory system</keyword>
<gene>
    <name evidence="9" type="ORF">KL86DYS2_10070</name>
</gene>
<dbReference type="Pfam" id="PF00512">
    <property type="entry name" value="HisKA"/>
    <property type="match status" value="1"/>
</dbReference>
<dbReference type="SUPFAM" id="SSF55874">
    <property type="entry name" value="ATPase domain of HSP90 chaperone/DNA topoisomerase II/histidine kinase"/>
    <property type="match status" value="1"/>
</dbReference>
<dbReference type="Pfam" id="PF02518">
    <property type="entry name" value="HATPase_c"/>
    <property type="match status" value="1"/>
</dbReference>
<evidence type="ECO:0000256" key="7">
    <source>
        <dbReference type="SAM" id="Phobius"/>
    </source>
</evidence>
<dbReference type="InterPro" id="IPR004358">
    <property type="entry name" value="Sig_transdc_His_kin-like_C"/>
</dbReference>
<dbReference type="Gene3D" id="1.10.287.130">
    <property type="match status" value="1"/>
</dbReference>
<keyword evidence="3" id="KW-0597">Phosphoprotein</keyword>
<dbReference type="PANTHER" id="PTHR45453">
    <property type="entry name" value="PHOSPHATE REGULON SENSOR PROTEIN PHOR"/>
    <property type="match status" value="1"/>
</dbReference>
<dbReference type="GO" id="GO:0005886">
    <property type="term" value="C:plasma membrane"/>
    <property type="evidence" value="ECO:0007669"/>
    <property type="project" value="TreeGrafter"/>
</dbReference>
<dbReference type="GO" id="GO:0004721">
    <property type="term" value="F:phosphoprotein phosphatase activity"/>
    <property type="evidence" value="ECO:0007669"/>
    <property type="project" value="TreeGrafter"/>
</dbReference>
<dbReference type="AlphaFoldDB" id="A0A212IUB3"/>
<dbReference type="GO" id="GO:0000155">
    <property type="term" value="F:phosphorelay sensor kinase activity"/>
    <property type="evidence" value="ECO:0007669"/>
    <property type="project" value="InterPro"/>
</dbReference>
<evidence type="ECO:0000256" key="2">
    <source>
        <dbReference type="ARBA" id="ARBA00012438"/>
    </source>
</evidence>
<feature type="transmembrane region" description="Helical" evidence="7">
    <location>
        <begin position="214"/>
        <end position="236"/>
    </location>
</feature>
<dbReference type="SMART" id="SM00388">
    <property type="entry name" value="HisKA"/>
    <property type="match status" value="1"/>
</dbReference>
<reference evidence="9" key="1">
    <citation type="submission" date="2016-04" db="EMBL/GenBank/DDBJ databases">
        <authorList>
            <person name="Evans L.H."/>
            <person name="Alamgir A."/>
            <person name="Owens N."/>
            <person name="Weber N.D."/>
            <person name="Virtaneva K."/>
            <person name="Barbian K."/>
            <person name="Babar A."/>
            <person name="Rosenke K."/>
        </authorList>
    </citation>
    <scope>NUCLEOTIDE SEQUENCE</scope>
    <source>
        <strain evidence="9">86-2</strain>
    </source>
</reference>
<protein>
    <recommendedName>
        <fullName evidence="2">histidine kinase</fullName>
        <ecNumber evidence="2">2.7.13.3</ecNumber>
    </recommendedName>
</protein>
<dbReference type="GO" id="GO:0016036">
    <property type="term" value="P:cellular response to phosphate starvation"/>
    <property type="evidence" value="ECO:0007669"/>
    <property type="project" value="TreeGrafter"/>
</dbReference>
<keyword evidence="5" id="KW-0418">Kinase</keyword>
<dbReference type="FunFam" id="3.30.565.10:FF:000006">
    <property type="entry name" value="Sensor histidine kinase WalK"/>
    <property type="match status" value="1"/>
</dbReference>
<evidence type="ECO:0000313" key="9">
    <source>
        <dbReference type="EMBL" id="SBV90806.1"/>
    </source>
</evidence>
<dbReference type="CDD" id="cd00075">
    <property type="entry name" value="HATPase"/>
    <property type="match status" value="1"/>
</dbReference>
<evidence type="ECO:0000256" key="1">
    <source>
        <dbReference type="ARBA" id="ARBA00000085"/>
    </source>
</evidence>
<evidence type="ECO:0000256" key="3">
    <source>
        <dbReference type="ARBA" id="ARBA00022553"/>
    </source>
</evidence>
<dbReference type="Gene3D" id="3.30.565.10">
    <property type="entry name" value="Histidine kinase-like ATPase, C-terminal domain"/>
    <property type="match status" value="1"/>
</dbReference>
<dbReference type="InterPro" id="IPR036097">
    <property type="entry name" value="HisK_dim/P_sf"/>
</dbReference>
<dbReference type="InterPro" id="IPR050351">
    <property type="entry name" value="BphY/WalK/GraS-like"/>
</dbReference>
<keyword evidence="7" id="KW-1133">Transmembrane helix</keyword>
<keyword evidence="4" id="KW-0808">Transferase</keyword>
<feature type="domain" description="Histidine kinase" evidence="8">
    <location>
        <begin position="255"/>
        <end position="470"/>
    </location>
</feature>
<dbReference type="PANTHER" id="PTHR45453:SF1">
    <property type="entry name" value="PHOSPHATE REGULON SENSOR PROTEIN PHOR"/>
    <property type="match status" value="1"/>
</dbReference>
<dbReference type="InterPro" id="IPR036890">
    <property type="entry name" value="HATPase_C_sf"/>
</dbReference>
<evidence type="ECO:0000256" key="6">
    <source>
        <dbReference type="ARBA" id="ARBA00023012"/>
    </source>
</evidence>
<proteinExistence type="predicted"/>
<dbReference type="RefSeq" id="WP_296945938.1">
    <property type="nucleotide sequence ID" value="NZ_LT599021.1"/>
</dbReference>
<dbReference type="EC" id="2.7.13.3" evidence="2"/>
<organism evidence="9">
    <name type="scientific">uncultured Dysgonomonas sp</name>
    <dbReference type="NCBI Taxonomy" id="206096"/>
    <lineage>
        <taxon>Bacteria</taxon>
        <taxon>Pseudomonadati</taxon>
        <taxon>Bacteroidota</taxon>
        <taxon>Bacteroidia</taxon>
        <taxon>Bacteroidales</taxon>
        <taxon>Dysgonomonadaceae</taxon>
        <taxon>Dysgonomonas</taxon>
        <taxon>environmental samples</taxon>
    </lineage>
</organism>
<dbReference type="CDD" id="cd00082">
    <property type="entry name" value="HisKA"/>
    <property type="match status" value="1"/>
</dbReference>
<dbReference type="PROSITE" id="PS50109">
    <property type="entry name" value="HIS_KIN"/>
    <property type="match status" value="1"/>
</dbReference>
<evidence type="ECO:0000256" key="5">
    <source>
        <dbReference type="ARBA" id="ARBA00022777"/>
    </source>
</evidence>
<dbReference type="InterPro" id="IPR003594">
    <property type="entry name" value="HATPase_dom"/>
</dbReference>
<dbReference type="SUPFAM" id="SSF47384">
    <property type="entry name" value="Homodimeric domain of signal transducing histidine kinase"/>
    <property type="match status" value="1"/>
</dbReference>
<name>A0A212IUB3_9BACT</name>
<dbReference type="EMBL" id="FLUL01000001">
    <property type="protein sequence ID" value="SBV90806.1"/>
    <property type="molecule type" value="Genomic_DNA"/>
</dbReference>
<accession>A0A212IUB3</accession>